<feature type="non-terminal residue" evidence="1">
    <location>
        <position position="1"/>
    </location>
</feature>
<evidence type="ECO:0000313" key="2">
    <source>
        <dbReference type="Proteomes" id="UP000790709"/>
    </source>
</evidence>
<name>A0ACB8AZG6_9AGAM</name>
<comment type="caution">
    <text evidence="1">The sequence shown here is derived from an EMBL/GenBank/DDBJ whole genome shotgun (WGS) entry which is preliminary data.</text>
</comment>
<dbReference type="Proteomes" id="UP000790709">
    <property type="component" value="Unassembled WGS sequence"/>
</dbReference>
<sequence>SLGGSQVAIPTYEQPGYLTDLGSQSIIKTNSGDEPRAHLGLDTTDIPHFSTSRSATATSDRSTTVTPPQRPYTALLLSAPGLTWIKLLRDTQKNEPEVWSRIPTSTYNKESETAVDAPFRDNEDSLDESNVSLDVVIEHVASGSQLAPAGFVINTDGQTDEQDEGAVPIQSEDEILDGYNSEPAQELRQGKRCQIATKRYKDFWNY</sequence>
<dbReference type="EMBL" id="MU266819">
    <property type="protein sequence ID" value="KAH7918258.1"/>
    <property type="molecule type" value="Genomic_DNA"/>
</dbReference>
<gene>
    <name evidence="1" type="ORF">BV22DRAFT_1051853</name>
</gene>
<keyword evidence="2" id="KW-1185">Reference proteome</keyword>
<organism evidence="1 2">
    <name type="scientific">Leucogyrophana mollusca</name>
    <dbReference type="NCBI Taxonomy" id="85980"/>
    <lineage>
        <taxon>Eukaryota</taxon>
        <taxon>Fungi</taxon>
        <taxon>Dikarya</taxon>
        <taxon>Basidiomycota</taxon>
        <taxon>Agaricomycotina</taxon>
        <taxon>Agaricomycetes</taxon>
        <taxon>Agaricomycetidae</taxon>
        <taxon>Boletales</taxon>
        <taxon>Boletales incertae sedis</taxon>
        <taxon>Leucogyrophana</taxon>
    </lineage>
</organism>
<proteinExistence type="predicted"/>
<accession>A0ACB8AZG6</accession>
<evidence type="ECO:0000313" key="1">
    <source>
        <dbReference type="EMBL" id="KAH7918258.1"/>
    </source>
</evidence>
<reference evidence="1" key="1">
    <citation type="journal article" date="2021" name="New Phytol.">
        <title>Evolutionary innovations through gain and loss of genes in the ectomycorrhizal Boletales.</title>
        <authorList>
            <person name="Wu G."/>
            <person name="Miyauchi S."/>
            <person name="Morin E."/>
            <person name="Kuo A."/>
            <person name="Drula E."/>
            <person name="Varga T."/>
            <person name="Kohler A."/>
            <person name="Feng B."/>
            <person name="Cao Y."/>
            <person name="Lipzen A."/>
            <person name="Daum C."/>
            <person name="Hundley H."/>
            <person name="Pangilinan J."/>
            <person name="Johnson J."/>
            <person name="Barry K."/>
            <person name="LaButti K."/>
            <person name="Ng V."/>
            <person name="Ahrendt S."/>
            <person name="Min B."/>
            <person name="Choi I.G."/>
            <person name="Park H."/>
            <person name="Plett J.M."/>
            <person name="Magnuson J."/>
            <person name="Spatafora J.W."/>
            <person name="Nagy L.G."/>
            <person name="Henrissat B."/>
            <person name="Grigoriev I.V."/>
            <person name="Yang Z.L."/>
            <person name="Xu J."/>
            <person name="Martin F.M."/>
        </authorList>
    </citation>
    <scope>NUCLEOTIDE SEQUENCE</scope>
    <source>
        <strain evidence="1">KUC20120723A-06</strain>
    </source>
</reference>
<protein>
    <submittedName>
        <fullName evidence="1">Uncharacterized protein</fullName>
    </submittedName>
</protein>